<evidence type="ECO:0000256" key="7">
    <source>
        <dbReference type="ARBA" id="ARBA00022729"/>
    </source>
</evidence>
<keyword evidence="9" id="KW-0133">Cell shape</keyword>
<comment type="pathway">
    <text evidence="2">Cell wall biogenesis; peptidoglycan biosynthesis.</text>
</comment>
<dbReference type="Gene3D" id="3.40.710.10">
    <property type="entry name" value="DD-peptidase/beta-lactamase superfamily"/>
    <property type="match status" value="1"/>
</dbReference>
<dbReference type="InterPro" id="IPR012338">
    <property type="entry name" value="Beta-lactam/transpept-like"/>
</dbReference>
<keyword evidence="5 16" id="KW-0121">Carboxypeptidase</keyword>
<organism evidence="16 17">
    <name type="scientific">Streptococcus oricebi</name>
    <dbReference type="NCBI Taxonomy" id="1547447"/>
    <lineage>
        <taxon>Bacteria</taxon>
        <taxon>Bacillati</taxon>
        <taxon>Bacillota</taxon>
        <taxon>Bacilli</taxon>
        <taxon>Lactobacillales</taxon>
        <taxon>Streptococcaceae</taxon>
        <taxon>Streptococcus</taxon>
    </lineage>
</organism>
<gene>
    <name evidence="16" type="ORF">C4K46_09090</name>
</gene>
<evidence type="ECO:0000256" key="5">
    <source>
        <dbReference type="ARBA" id="ARBA00022645"/>
    </source>
</evidence>
<dbReference type="NCBIfam" id="NF038273">
    <property type="entry name" value="strep_PBP3"/>
    <property type="match status" value="1"/>
</dbReference>
<dbReference type="PRINTS" id="PR00725">
    <property type="entry name" value="DADACBPTASE1"/>
</dbReference>
<evidence type="ECO:0000256" key="6">
    <source>
        <dbReference type="ARBA" id="ARBA00022670"/>
    </source>
</evidence>
<keyword evidence="17" id="KW-1185">Reference proteome</keyword>
<comment type="caution">
    <text evidence="16">The sequence shown here is derived from an EMBL/GenBank/DDBJ whole genome shotgun (WGS) entry which is preliminary data.</text>
</comment>
<evidence type="ECO:0000256" key="4">
    <source>
        <dbReference type="ARBA" id="ARBA00012448"/>
    </source>
</evidence>
<evidence type="ECO:0000256" key="1">
    <source>
        <dbReference type="ARBA" id="ARBA00003217"/>
    </source>
</evidence>
<comment type="similarity">
    <text evidence="3 13">Belongs to the peptidase S11 family.</text>
</comment>
<keyword evidence="10" id="KW-0573">Peptidoglycan synthesis</keyword>
<evidence type="ECO:0000256" key="11">
    <source>
        <dbReference type="ARBA" id="ARBA00023316"/>
    </source>
</evidence>
<dbReference type="PANTHER" id="PTHR21581">
    <property type="entry name" value="D-ALANYL-D-ALANINE CARBOXYPEPTIDASE"/>
    <property type="match status" value="1"/>
</dbReference>
<dbReference type="InterPro" id="IPR037167">
    <property type="entry name" value="Peptidase_S11_C_sf"/>
</dbReference>
<dbReference type="RefSeq" id="WP_209628738.1">
    <property type="nucleotide sequence ID" value="NZ_PRDG01000005.1"/>
</dbReference>
<feature type="signal peptide" evidence="14">
    <location>
        <begin position="1"/>
        <end position="21"/>
    </location>
</feature>
<dbReference type="InterPro" id="IPR012907">
    <property type="entry name" value="Peptidase_S11_C"/>
</dbReference>
<evidence type="ECO:0000256" key="14">
    <source>
        <dbReference type="SAM" id="SignalP"/>
    </source>
</evidence>
<sequence>MKKLILFLAFLSLALASKVQAQDFNLAAQNGIAIEAQTGKVLYEKEATNPVPIASLSKILTAYLVYEAIEQGKLSMESQVEISDHAYQLTTNYSISNLPMEKRSYSVKELLEAMLIANANSAAIALAEKVAGSEKDFVDLMKARMEKWGVSDSTLVNASGLNNKILGQHIYPGSKEDEENKMSAYGLALVSYHLITDYPQVLKISQKSQSTFDGWAISNSNYMLKDQAYFRPGVEGLKTSTSQEAGNSFVSTSKEKGMQLITVVLKADKSDTDPFSHFSATADFLDYLTQNFIPTKVLAKGKGLAESKLAVSNGKNNKIQAVANQDLVWIQKLDSDKKVKLEFKAKQGQLEAPIKARQELGQVSYQDPEIIGRGYIEGQGPSVSMLAQKKVERSNFLKIWWNNFVKFVNEKL</sequence>
<evidence type="ECO:0000313" key="17">
    <source>
        <dbReference type="Proteomes" id="UP001519296"/>
    </source>
</evidence>
<dbReference type="Gene3D" id="2.60.410.10">
    <property type="entry name" value="D-Ala-D-Ala carboxypeptidase, C-terminal domain"/>
    <property type="match status" value="1"/>
</dbReference>
<keyword evidence="6" id="KW-0645">Protease</keyword>
<feature type="chain" id="PRO_5046346904" description="serine-type D-Ala-D-Ala carboxypeptidase" evidence="14">
    <location>
        <begin position="22"/>
        <end position="412"/>
    </location>
</feature>
<evidence type="ECO:0000256" key="12">
    <source>
        <dbReference type="ARBA" id="ARBA00034000"/>
    </source>
</evidence>
<dbReference type="InterPro" id="IPR001967">
    <property type="entry name" value="Peptidase_S11_N"/>
</dbReference>
<dbReference type="SUPFAM" id="SSF56601">
    <property type="entry name" value="beta-lactamase/transpeptidase-like"/>
    <property type="match status" value="1"/>
</dbReference>
<evidence type="ECO:0000259" key="15">
    <source>
        <dbReference type="SMART" id="SM00936"/>
    </source>
</evidence>
<evidence type="ECO:0000256" key="8">
    <source>
        <dbReference type="ARBA" id="ARBA00022801"/>
    </source>
</evidence>
<evidence type="ECO:0000256" key="9">
    <source>
        <dbReference type="ARBA" id="ARBA00022960"/>
    </source>
</evidence>
<keyword evidence="8" id="KW-0378">Hydrolase</keyword>
<reference evidence="16 17" key="1">
    <citation type="submission" date="2018-02" db="EMBL/GenBank/DDBJ databases">
        <title>Draft genome sequence of Streptococcus oricebi CCUG 70868T type strain.</title>
        <authorList>
            <person name="Mendez V."/>
            <person name="Salva-Serra F."/>
            <person name="Jaen-Luchoro D."/>
            <person name="Gonzales-Siles L."/>
            <person name="Karlsson R."/>
            <person name="Engstrom-Jakobsson H."/>
            <person name="Busquets A."/>
            <person name="Gomila M."/>
            <person name="Pineiro-Iglesias B."/>
            <person name="Bennasar-Figueras A."/>
            <person name="Seeger M."/>
            <person name="Moore E."/>
        </authorList>
    </citation>
    <scope>NUCLEOTIDE SEQUENCE [LARGE SCALE GENOMIC DNA]</scope>
    <source>
        <strain evidence="16 17">CCUG 70868</strain>
    </source>
</reference>
<evidence type="ECO:0000256" key="10">
    <source>
        <dbReference type="ARBA" id="ARBA00022984"/>
    </source>
</evidence>
<feature type="domain" description="Peptidase S11 D-Ala-D-Ala carboxypeptidase A C-terminal" evidence="15">
    <location>
        <begin position="292"/>
        <end position="393"/>
    </location>
</feature>
<dbReference type="SMART" id="SM00936">
    <property type="entry name" value="PBP5_C"/>
    <property type="match status" value="1"/>
</dbReference>
<keyword evidence="11" id="KW-0961">Cell wall biogenesis/degradation</keyword>
<proteinExistence type="inferred from homology"/>
<dbReference type="InterPro" id="IPR015956">
    <property type="entry name" value="Peniciliin-bd_prot_C_sf"/>
</dbReference>
<evidence type="ECO:0000256" key="3">
    <source>
        <dbReference type="ARBA" id="ARBA00007164"/>
    </source>
</evidence>
<dbReference type="InterPro" id="IPR018044">
    <property type="entry name" value="Peptidase_S11"/>
</dbReference>
<protein>
    <recommendedName>
        <fullName evidence="4">serine-type D-Ala-D-Ala carboxypeptidase</fullName>
        <ecNumber evidence="4">3.4.16.4</ecNumber>
    </recommendedName>
</protein>
<evidence type="ECO:0000256" key="13">
    <source>
        <dbReference type="RuleBase" id="RU004016"/>
    </source>
</evidence>
<dbReference type="EMBL" id="PRDG01000005">
    <property type="protein sequence ID" value="MBP2624089.1"/>
    <property type="molecule type" value="Genomic_DNA"/>
</dbReference>
<evidence type="ECO:0000313" key="16">
    <source>
        <dbReference type="EMBL" id="MBP2624089.1"/>
    </source>
</evidence>
<dbReference type="Pfam" id="PF07943">
    <property type="entry name" value="PBP5_C"/>
    <property type="match status" value="1"/>
</dbReference>
<dbReference type="Proteomes" id="UP001519296">
    <property type="component" value="Unassembled WGS sequence"/>
</dbReference>
<accession>A0ABS5B5K2</accession>
<dbReference type="EC" id="3.4.16.4" evidence="4"/>
<evidence type="ECO:0000256" key="2">
    <source>
        <dbReference type="ARBA" id="ARBA00004752"/>
    </source>
</evidence>
<name>A0ABS5B5K2_9STRE</name>
<dbReference type="SUPFAM" id="SSF69189">
    <property type="entry name" value="Penicillin-binding protein associated domain"/>
    <property type="match status" value="1"/>
</dbReference>
<comment type="function">
    <text evidence="1">Removes C-terminal D-alanyl residues from sugar-peptide cell wall precursors.</text>
</comment>
<dbReference type="PANTHER" id="PTHR21581:SF11">
    <property type="entry name" value="D-ALANYL-D-ALANINE CARBOXYPEPTIDASE DACA"/>
    <property type="match status" value="1"/>
</dbReference>
<dbReference type="Pfam" id="PF00768">
    <property type="entry name" value="Peptidase_S11"/>
    <property type="match status" value="1"/>
</dbReference>
<comment type="catalytic activity">
    <reaction evidence="12">
        <text>Preferential cleavage: (Ac)2-L-Lys-D-Ala-|-D-Ala. Also transpeptidation of peptidyl-alanyl moieties that are N-acyl substituents of D-alanine.</text>
        <dbReference type="EC" id="3.4.16.4"/>
    </reaction>
</comment>
<dbReference type="GO" id="GO:0004180">
    <property type="term" value="F:carboxypeptidase activity"/>
    <property type="evidence" value="ECO:0007669"/>
    <property type="project" value="UniProtKB-KW"/>
</dbReference>
<keyword evidence="7 14" id="KW-0732">Signal</keyword>